<evidence type="ECO:0000256" key="7">
    <source>
        <dbReference type="SAM" id="Phobius"/>
    </source>
</evidence>
<comment type="subcellular location">
    <subcellularLocation>
        <location evidence="1">Cell membrane</location>
        <topology evidence="1">Multi-pass membrane protein</topology>
    </subcellularLocation>
</comment>
<dbReference type="InterPro" id="IPR016174">
    <property type="entry name" value="Di-haem_cyt_TM"/>
</dbReference>
<dbReference type="EMBL" id="CP060718">
    <property type="protein sequence ID" value="QNN66892.1"/>
    <property type="molecule type" value="Genomic_DNA"/>
</dbReference>
<feature type="transmembrane region" description="Helical" evidence="7">
    <location>
        <begin position="131"/>
        <end position="153"/>
    </location>
</feature>
<feature type="transmembrane region" description="Helical" evidence="7">
    <location>
        <begin position="44"/>
        <end position="64"/>
    </location>
</feature>
<dbReference type="Proteomes" id="UP000515971">
    <property type="component" value="Chromosome"/>
</dbReference>
<evidence type="ECO:0000313" key="9">
    <source>
        <dbReference type="EMBL" id="QNN66892.1"/>
    </source>
</evidence>
<evidence type="ECO:0000256" key="3">
    <source>
        <dbReference type="ARBA" id="ARBA00022692"/>
    </source>
</evidence>
<keyword evidence="5 7" id="KW-0472">Membrane</keyword>
<keyword evidence="10" id="KW-1185">Reference proteome</keyword>
<dbReference type="GO" id="GO:0020037">
    <property type="term" value="F:heme binding"/>
    <property type="evidence" value="ECO:0007669"/>
    <property type="project" value="TreeGrafter"/>
</dbReference>
<dbReference type="Gene3D" id="1.20.950.20">
    <property type="entry name" value="Transmembrane di-heme cytochromes, Chain C"/>
    <property type="match status" value="1"/>
</dbReference>
<dbReference type="InterPro" id="IPR011577">
    <property type="entry name" value="Cyt_b561_bac/Ni-Hgenase"/>
</dbReference>
<sequence>MTSERNIRVWDWPLRLFHWLLVFAIAIAFLSSEEDSALNQWHVLSGWVAAVLIAFRLVWGFVGGEHSRFTDFIRPARIAEHISGLLSGRREASLGHNPLGAIAVMLLLALTGATVWTGAFGGEAFEDLHELIAWILLAMVGLHVAAVIVMSLLERENLARAMVTGKKPAARHPDAADAKPPSAIGLFLAFAVIAVSAYAILRYDPQAFTLRRAESFEHRANAGSGPSAAEEEREHED</sequence>
<evidence type="ECO:0000256" key="5">
    <source>
        <dbReference type="ARBA" id="ARBA00023136"/>
    </source>
</evidence>
<feature type="transmembrane region" description="Helical" evidence="7">
    <location>
        <begin position="12"/>
        <end position="32"/>
    </location>
</feature>
<dbReference type="RefSeq" id="WP_187537484.1">
    <property type="nucleotide sequence ID" value="NZ_BAABJT010000001.1"/>
</dbReference>
<keyword evidence="3 7" id="KW-0812">Transmembrane</keyword>
<name>A0A7G9SGB7_9SPHN</name>
<dbReference type="GO" id="GO:0009055">
    <property type="term" value="F:electron transfer activity"/>
    <property type="evidence" value="ECO:0007669"/>
    <property type="project" value="InterPro"/>
</dbReference>
<dbReference type="SUPFAM" id="SSF81342">
    <property type="entry name" value="Transmembrane di-heme cytochromes"/>
    <property type="match status" value="1"/>
</dbReference>
<evidence type="ECO:0000256" key="4">
    <source>
        <dbReference type="ARBA" id="ARBA00022989"/>
    </source>
</evidence>
<dbReference type="AlphaFoldDB" id="A0A7G9SGB7"/>
<gene>
    <name evidence="9" type="ORF">H9L13_09535</name>
</gene>
<dbReference type="InterPro" id="IPR051542">
    <property type="entry name" value="Hydrogenase_cytochrome"/>
</dbReference>
<accession>A0A7G9SGB7</accession>
<dbReference type="Pfam" id="PF01292">
    <property type="entry name" value="Ni_hydr_CYTB"/>
    <property type="match status" value="1"/>
</dbReference>
<organism evidence="9 10">
    <name type="scientific">Sphingomonas lutea</name>
    <dbReference type="NCBI Taxonomy" id="1045317"/>
    <lineage>
        <taxon>Bacteria</taxon>
        <taxon>Pseudomonadati</taxon>
        <taxon>Pseudomonadota</taxon>
        <taxon>Alphaproteobacteria</taxon>
        <taxon>Sphingomonadales</taxon>
        <taxon>Sphingomonadaceae</taxon>
        <taxon>Sphingomonas</taxon>
    </lineage>
</organism>
<protein>
    <submittedName>
        <fullName evidence="9">Cytochrome b/b6 domain-containing protein</fullName>
    </submittedName>
</protein>
<evidence type="ECO:0000313" key="10">
    <source>
        <dbReference type="Proteomes" id="UP000515971"/>
    </source>
</evidence>
<evidence type="ECO:0000256" key="2">
    <source>
        <dbReference type="ARBA" id="ARBA00022475"/>
    </source>
</evidence>
<evidence type="ECO:0000256" key="6">
    <source>
        <dbReference type="SAM" id="MobiDB-lite"/>
    </source>
</evidence>
<evidence type="ECO:0000256" key="1">
    <source>
        <dbReference type="ARBA" id="ARBA00004651"/>
    </source>
</evidence>
<reference evidence="9 10" key="1">
    <citation type="submission" date="2020-08" db="EMBL/GenBank/DDBJ databases">
        <title>Genome sequence of Sphingomonas lutea KCTC 23642T.</title>
        <authorList>
            <person name="Hyun D.-W."/>
            <person name="Bae J.-W."/>
        </authorList>
    </citation>
    <scope>NUCLEOTIDE SEQUENCE [LARGE SCALE GENOMIC DNA]</scope>
    <source>
        <strain evidence="9 10">KCTC 23642</strain>
    </source>
</reference>
<feature type="transmembrane region" description="Helical" evidence="7">
    <location>
        <begin position="183"/>
        <end position="201"/>
    </location>
</feature>
<proteinExistence type="predicted"/>
<dbReference type="KEGG" id="slut:H9L13_09535"/>
<dbReference type="PANTHER" id="PTHR30485">
    <property type="entry name" value="NI/FE-HYDROGENASE 1 B-TYPE CYTOCHROME SUBUNIT"/>
    <property type="match status" value="1"/>
</dbReference>
<feature type="region of interest" description="Disordered" evidence="6">
    <location>
        <begin position="218"/>
        <end position="237"/>
    </location>
</feature>
<keyword evidence="2" id="KW-1003">Cell membrane</keyword>
<dbReference type="GO" id="GO:0022904">
    <property type="term" value="P:respiratory electron transport chain"/>
    <property type="evidence" value="ECO:0007669"/>
    <property type="project" value="InterPro"/>
</dbReference>
<dbReference type="GO" id="GO:0005886">
    <property type="term" value="C:plasma membrane"/>
    <property type="evidence" value="ECO:0007669"/>
    <property type="project" value="UniProtKB-SubCell"/>
</dbReference>
<feature type="domain" description="Cytochrome b561 bacterial/Ni-hydrogenase" evidence="8">
    <location>
        <begin position="9"/>
        <end position="165"/>
    </location>
</feature>
<evidence type="ECO:0000259" key="8">
    <source>
        <dbReference type="Pfam" id="PF01292"/>
    </source>
</evidence>
<feature type="transmembrane region" description="Helical" evidence="7">
    <location>
        <begin position="99"/>
        <end position="119"/>
    </location>
</feature>
<keyword evidence="4 7" id="KW-1133">Transmembrane helix</keyword>
<dbReference type="PANTHER" id="PTHR30485:SF2">
    <property type="entry name" value="BLL0597 PROTEIN"/>
    <property type="match status" value="1"/>
</dbReference>